<sequence length="221" mass="25758">MQDKELLDLSQYRIKKQRIAEEQIDELYQQAFQYSLKETNIREKVRAKMLFAKRFQLKEPSMVSKKAEDVFHQWFLFDYKTIKGQTLFFQFLQSRKLSAPVKMMGALLLTAPPEPLMVTDIHSGDNEVLITAEHIIHDQKECVKTTGERVSEEIQPGSLSFMRKVPLVTDQWLIGPVFQAGSNDVQAEIKKHYHQKNHETGVLWRTFLKEEAPSYILKGQS</sequence>
<evidence type="ECO:0000313" key="2">
    <source>
        <dbReference type="Proteomes" id="UP001389717"/>
    </source>
</evidence>
<dbReference type="EMBL" id="JBBYAF010000025">
    <property type="protein sequence ID" value="MEL3973265.1"/>
    <property type="molecule type" value="Genomic_DNA"/>
</dbReference>
<proteinExistence type="predicted"/>
<evidence type="ECO:0000313" key="1">
    <source>
        <dbReference type="EMBL" id="MEL3973265.1"/>
    </source>
</evidence>
<dbReference type="Proteomes" id="UP001389717">
    <property type="component" value="Unassembled WGS sequence"/>
</dbReference>
<reference evidence="1 2" key="1">
    <citation type="submission" date="2024-04" db="EMBL/GenBank/DDBJ databases">
        <title>Bacillus oryzaecorticis sp. nov., a moderately halophilic bacterium isolated from rice husks.</title>
        <authorList>
            <person name="Zhu H.-S."/>
        </authorList>
    </citation>
    <scope>NUCLEOTIDE SEQUENCE [LARGE SCALE GENOMIC DNA]</scope>
    <source>
        <strain evidence="1 2">ZC255</strain>
    </source>
</reference>
<organism evidence="1 2">
    <name type="scientific">Rossellomorea oryzaecorticis</name>
    <dbReference type="NCBI Taxonomy" id="1396505"/>
    <lineage>
        <taxon>Bacteria</taxon>
        <taxon>Bacillati</taxon>
        <taxon>Bacillota</taxon>
        <taxon>Bacilli</taxon>
        <taxon>Bacillales</taxon>
        <taxon>Bacillaceae</taxon>
        <taxon>Rossellomorea</taxon>
    </lineage>
</organism>
<name>A0ABU9KCZ1_9BACI</name>
<gene>
    <name evidence="1" type="ORF">AAEO50_13335</name>
</gene>
<dbReference type="RefSeq" id="WP_341984422.1">
    <property type="nucleotide sequence ID" value="NZ_JBBYAF010000025.1"/>
</dbReference>
<comment type="caution">
    <text evidence="1">The sequence shown here is derived from an EMBL/GenBank/DDBJ whole genome shotgun (WGS) entry which is preliminary data.</text>
</comment>
<accession>A0ABU9KCZ1</accession>
<protein>
    <submittedName>
        <fullName evidence="1">Uncharacterized protein</fullName>
    </submittedName>
</protein>
<keyword evidence="2" id="KW-1185">Reference proteome</keyword>